<dbReference type="InterPro" id="IPR000209">
    <property type="entry name" value="Peptidase_S8/S53_dom"/>
</dbReference>
<reference evidence="8 9" key="1">
    <citation type="submission" date="2020-08" db="EMBL/GenBank/DDBJ databases">
        <title>Novel species isolated from subtropical streams in China.</title>
        <authorList>
            <person name="Lu H."/>
        </authorList>
    </citation>
    <scope>NUCLEOTIDE SEQUENCE [LARGE SCALE GENOMIC DNA]</scope>
    <source>
        <strain evidence="8 9">CY18W</strain>
    </source>
</reference>
<gene>
    <name evidence="8" type="ORF">H8L32_11790</name>
</gene>
<sequence>MRGKPHGTRLWLRFGLAALLALTAGLNISTASARNDNEAEAVTQKEPEAKRRLLVMLHLPTPHFRPDVSYSGGYANDVSRTARRRIAEELARTHGLKLLEDWPMPVLNVDCFVMEETETTSEAQMMETLSKDARVAWVQTINTFDAQAKNDPLFPVQPVNKYWQLDDVRKIATGRNVVVAVIDSGVEIKHPDLAGQVTLNQNFIDGNPYVGETHGTGVAGVIAARAGNGIGIEGIAPDTHVMALRACWQEPENKTRCNSFTLGKALNFALTQGVQVINMSLSGPPDRLLKQLLDAAISRNIKIVGAMDPKRADGGFPASHPGVFAVADSKTTQLASDILVAPGRDIPTTAPGARWNFVSGSSYSAAHISGMMALLSELKPSASLAQVRADLVVNPVNQSDANISGQVNLCATLHRVTHKCACSCQLATPAASALPSTTLATHP</sequence>
<dbReference type="InterPro" id="IPR015500">
    <property type="entry name" value="Peptidase_S8_subtilisin-rel"/>
</dbReference>
<dbReference type="Pfam" id="PF00082">
    <property type="entry name" value="Peptidase_S8"/>
    <property type="match status" value="1"/>
</dbReference>
<evidence type="ECO:0000256" key="5">
    <source>
        <dbReference type="PROSITE-ProRule" id="PRU01240"/>
    </source>
</evidence>
<keyword evidence="3 5" id="KW-0378">Hydrolase</keyword>
<evidence type="ECO:0000256" key="6">
    <source>
        <dbReference type="SAM" id="SignalP"/>
    </source>
</evidence>
<dbReference type="PANTHER" id="PTHR43806:SF11">
    <property type="entry name" value="CEREVISIN-RELATED"/>
    <property type="match status" value="1"/>
</dbReference>
<dbReference type="PROSITE" id="PS00137">
    <property type="entry name" value="SUBTILASE_HIS"/>
    <property type="match status" value="1"/>
</dbReference>
<dbReference type="PRINTS" id="PR00723">
    <property type="entry name" value="SUBTILISIN"/>
</dbReference>
<dbReference type="PROSITE" id="PS00136">
    <property type="entry name" value="SUBTILASE_ASP"/>
    <property type="match status" value="1"/>
</dbReference>
<dbReference type="InterPro" id="IPR022398">
    <property type="entry name" value="Peptidase_S8_His-AS"/>
</dbReference>
<comment type="caution">
    <text evidence="8">The sequence shown here is derived from an EMBL/GenBank/DDBJ whole genome shotgun (WGS) entry which is preliminary data.</text>
</comment>
<feature type="active site" description="Charge relay system" evidence="5">
    <location>
        <position position="214"/>
    </location>
</feature>
<evidence type="ECO:0000313" key="9">
    <source>
        <dbReference type="Proteomes" id="UP000650424"/>
    </source>
</evidence>
<feature type="active site" description="Charge relay system" evidence="5">
    <location>
        <position position="183"/>
    </location>
</feature>
<keyword evidence="6" id="KW-0732">Signal</keyword>
<evidence type="ECO:0000256" key="2">
    <source>
        <dbReference type="ARBA" id="ARBA00022670"/>
    </source>
</evidence>
<dbReference type="InterPro" id="IPR036852">
    <property type="entry name" value="Peptidase_S8/S53_dom_sf"/>
</dbReference>
<dbReference type="EMBL" id="JACOGF010000005">
    <property type="protein sequence ID" value="MBC3918161.1"/>
    <property type="molecule type" value="Genomic_DNA"/>
</dbReference>
<evidence type="ECO:0000256" key="3">
    <source>
        <dbReference type="ARBA" id="ARBA00022801"/>
    </source>
</evidence>
<dbReference type="Gene3D" id="3.40.50.200">
    <property type="entry name" value="Peptidase S8/S53 domain"/>
    <property type="match status" value="1"/>
</dbReference>
<keyword evidence="2 5" id="KW-0645">Protease</keyword>
<dbReference type="PROSITE" id="PS51892">
    <property type="entry name" value="SUBTILASE"/>
    <property type="match status" value="1"/>
</dbReference>
<feature type="signal peptide" evidence="6">
    <location>
        <begin position="1"/>
        <end position="33"/>
    </location>
</feature>
<comment type="similarity">
    <text evidence="1 5">Belongs to the peptidase S8 family.</text>
</comment>
<dbReference type="InterPro" id="IPR023827">
    <property type="entry name" value="Peptidase_S8_Asp-AS"/>
</dbReference>
<keyword evidence="9" id="KW-1185">Reference proteome</keyword>
<accession>A0ABR6ZQK2</accession>
<feature type="domain" description="Peptidase S8/S53" evidence="7">
    <location>
        <begin position="174"/>
        <end position="393"/>
    </location>
</feature>
<dbReference type="PANTHER" id="PTHR43806">
    <property type="entry name" value="PEPTIDASE S8"/>
    <property type="match status" value="1"/>
</dbReference>
<protein>
    <submittedName>
        <fullName evidence="8">S8 family serine peptidase</fullName>
    </submittedName>
</protein>
<dbReference type="Proteomes" id="UP000650424">
    <property type="component" value="Unassembled WGS sequence"/>
</dbReference>
<dbReference type="InterPro" id="IPR050131">
    <property type="entry name" value="Peptidase_S8_subtilisin-like"/>
</dbReference>
<feature type="chain" id="PRO_5045440276" evidence="6">
    <location>
        <begin position="34"/>
        <end position="443"/>
    </location>
</feature>
<evidence type="ECO:0000259" key="7">
    <source>
        <dbReference type="Pfam" id="PF00082"/>
    </source>
</evidence>
<organism evidence="8 9">
    <name type="scientific">Undibacterium hunanense</name>
    <dbReference type="NCBI Taxonomy" id="2762292"/>
    <lineage>
        <taxon>Bacteria</taxon>
        <taxon>Pseudomonadati</taxon>
        <taxon>Pseudomonadota</taxon>
        <taxon>Betaproteobacteria</taxon>
        <taxon>Burkholderiales</taxon>
        <taxon>Oxalobacteraceae</taxon>
        <taxon>Undibacterium</taxon>
    </lineage>
</organism>
<proteinExistence type="inferred from homology"/>
<name>A0ABR6ZQK2_9BURK</name>
<evidence type="ECO:0000256" key="1">
    <source>
        <dbReference type="ARBA" id="ARBA00011073"/>
    </source>
</evidence>
<evidence type="ECO:0000313" key="8">
    <source>
        <dbReference type="EMBL" id="MBC3918161.1"/>
    </source>
</evidence>
<keyword evidence="4 5" id="KW-0720">Serine protease</keyword>
<dbReference type="SUPFAM" id="SSF52743">
    <property type="entry name" value="Subtilisin-like"/>
    <property type="match status" value="1"/>
</dbReference>
<feature type="active site" description="Charge relay system" evidence="5">
    <location>
        <position position="362"/>
    </location>
</feature>
<evidence type="ECO:0000256" key="4">
    <source>
        <dbReference type="ARBA" id="ARBA00022825"/>
    </source>
</evidence>